<comment type="caution">
    <text evidence="2">The sequence shown here is derived from an EMBL/GenBank/DDBJ whole genome shotgun (WGS) entry which is preliminary data.</text>
</comment>
<dbReference type="Proteomes" id="UP000242015">
    <property type="component" value="Unassembled WGS sequence"/>
</dbReference>
<name>A0A2R6C9F5_9ARCH</name>
<feature type="transmembrane region" description="Helical" evidence="1">
    <location>
        <begin position="90"/>
        <end position="107"/>
    </location>
</feature>
<evidence type="ECO:0000313" key="2">
    <source>
        <dbReference type="EMBL" id="PSO07535.1"/>
    </source>
</evidence>
<proteinExistence type="predicted"/>
<feature type="transmembrane region" description="Helical" evidence="1">
    <location>
        <begin position="60"/>
        <end position="78"/>
    </location>
</feature>
<evidence type="ECO:0000256" key="1">
    <source>
        <dbReference type="SAM" id="Phobius"/>
    </source>
</evidence>
<keyword evidence="1" id="KW-1133">Transmembrane helix</keyword>
<keyword evidence="1" id="KW-0812">Transmembrane</keyword>
<protein>
    <submittedName>
        <fullName evidence="2">Uncharacterized protein</fullName>
    </submittedName>
</protein>
<dbReference type="EMBL" id="NEXF01000233">
    <property type="protein sequence ID" value="PSO07535.1"/>
    <property type="molecule type" value="Genomic_DNA"/>
</dbReference>
<feature type="non-terminal residue" evidence="2">
    <location>
        <position position="1"/>
    </location>
</feature>
<feature type="transmembrane region" description="Helical" evidence="1">
    <location>
        <begin position="6"/>
        <end position="24"/>
    </location>
</feature>
<keyword evidence="1" id="KW-0472">Membrane</keyword>
<feature type="transmembrane region" description="Helical" evidence="1">
    <location>
        <begin position="113"/>
        <end position="133"/>
    </location>
</feature>
<reference evidence="2 3" key="1">
    <citation type="submission" date="2017-04" db="EMBL/GenBank/DDBJ databases">
        <title>Novel microbial lineages endemic to geothermal iron-oxide mats fill important gaps in the evolutionary history of Archaea.</title>
        <authorList>
            <person name="Jay Z.J."/>
            <person name="Beam J.P."/>
            <person name="Dlakic M."/>
            <person name="Rusch D.B."/>
            <person name="Kozubal M.A."/>
            <person name="Inskeep W.P."/>
        </authorList>
    </citation>
    <scope>NUCLEOTIDE SEQUENCE [LARGE SCALE GENOMIC DNA]</scope>
    <source>
        <strain evidence="2">BE_D</strain>
    </source>
</reference>
<feature type="transmembrane region" description="Helical" evidence="1">
    <location>
        <begin position="36"/>
        <end position="54"/>
    </location>
</feature>
<gene>
    <name evidence="2" type="ORF">B9Q04_10365</name>
</gene>
<accession>A0A2R6C9F5</accession>
<evidence type="ECO:0000313" key="3">
    <source>
        <dbReference type="Proteomes" id="UP000242015"/>
    </source>
</evidence>
<dbReference type="AlphaFoldDB" id="A0A2R6C9F5"/>
<sequence length="175" mass="19047">AFAILVFGGGAMSLDIPITQVLLAKKVTKVLAVQQLVSSFTLASLAVLLIPRLYLDGAALAYVLARIAGFVVVGFSVYRLGLFSVKWRDYLETLSVTGVIIFATLVLEHFTGFSPLLLPFYLGVGAVVGLGMARTVGLLRAEDYEEVVEFFPLQLRGFVAWVWRVFGFPMHGAES</sequence>
<organism evidence="2 3">
    <name type="scientific">Candidatus Marsarchaeota G2 archaeon BE_D</name>
    <dbReference type="NCBI Taxonomy" id="1978158"/>
    <lineage>
        <taxon>Archaea</taxon>
        <taxon>Candidatus Marsarchaeota</taxon>
        <taxon>Candidatus Marsarchaeota group 2</taxon>
    </lineage>
</organism>